<accession>A0A6J4HSK3</accession>
<reference evidence="1" key="1">
    <citation type="submission" date="2020-02" db="EMBL/GenBank/DDBJ databases">
        <authorList>
            <person name="Meier V. D."/>
        </authorList>
    </citation>
    <scope>NUCLEOTIDE SEQUENCE</scope>
    <source>
        <strain evidence="1">AVDCRST_MAG26</strain>
    </source>
</reference>
<evidence type="ECO:0000313" key="1">
    <source>
        <dbReference type="EMBL" id="CAA9231656.1"/>
    </source>
</evidence>
<dbReference type="EMBL" id="CADCTK010000227">
    <property type="protein sequence ID" value="CAA9231656.1"/>
    <property type="molecule type" value="Genomic_DNA"/>
</dbReference>
<gene>
    <name evidence="1" type="ORF">AVDCRST_MAG26-994</name>
</gene>
<feature type="non-terminal residue" evidence="1">
    <location>
        <position position="113"/>
    </location>
</feature>
<sequence length="113" mass="12164">MPVVRGRLWYHGRVFVTGAGTLGDLVGDLVAYRSLRPCDERLADFPIPPLPPRKSDPGYAPVVGGLLQQARQLDVPTARLRHLLVIGDNAASDGVAFENLCARFGWSGSAVIV</sequence>
<proteinExistence type="predicted"/>
<protein>
    <submittedName>
        <fullName evidence="1">Uncharacterized protein</fullName>
    </submittedName>
</protein>
<organism evidence="1">
    <name type="scientific">uncultured Chloroflexia bacterium</name>
    <dbReference type="NCBI Taxonomy" id="1672391"/>
    <lineage>
        <taxon>Bacteria</taxon>
        <taxon>Bacillati</taxon>
        <taxon>Chloroflexota</taxon>
        <taxon>Chloroflexia</taxon>
        <taxon>environmental samples</taxon>
    </lineage>
</organism>
<name>A0A6J4HSK3_9CHLR</name>
<dbReference type="AlphaFoldDB" id="A0A6J4HSK3"/>